<keyword evidence="2" id="KW-1185">Reference proteome</keyword>
<evidence type="ECO:0000313" key="1">
    <source>
        <dbReference type="EMBL" id="QBG36897.1"/>
    </source>
</evidence>
<evidence type="ECO:0000313" key="2">
    <source>
        <dbReference type="Proteomes" id="UP000290244"/>
    </source>
</evidence>
<dbReference type="AlphaFoldDB" id="A0A4P6PB91"/>
<name>A0A4P6PB91_9GAMM</name>
<reference evidence="1 2" key="1">
    <citation type="submission" date="2018-12" db="EMBL/GenBank/DDBJ databases">
        <title>Complete genome of Litorilituus sediminis.</title>
        <authorList>
            <person name="Liu A."/>
            <person name="Rong J."/>
        </authorList>
    </citation>
    <scope>NUCLEOTIDE SEQUENCE [LARGE SCALE GENOMIC DNA]</scope>
    <source>
        <strain evidence="1 2">JCM 17549</strain>
    </source>
</reference>
<protein>
    <submittedName>
        <fullName evidence="1">Uncharacterized protein</fullName>
    </submittedName>
</protein>
<dbReference type="Proteomes" id="UP000290244">
    <property type="component" value="Chromosome"/>
</dbReference>
<gene>
    <name evidence="1" type="ORF">EMK97_14795</name>
</gene>
<proteinExistence type="predicted"/>
<sequence length="109" mass="12640">MKQLAENVNGNLHLKYNLTLTEYFSALANGTERFDIKTAFEVHELKSVKDISELSYGDWRVYTLISTTRSFDEIFILNTTRKEFIYHIGGEFNKTQALKLISLISFPKI</sequence>
<organism evidence="1 2">
    <name type="scientific">Litorilituus sediminis</name>
    <dbReference type="NCBI Taxonomy" id="718192"/>
    <lineage>
        <taxon>Bacteria</taxon>
        <taxon>Pseudomonadati</taxon>
        <taxon>Pseudomonadota</taxon>
        <taxon>Gammaproteobacteria</taxon>
        <taxon>Alteromonadales</taxon>
        <taxon>Colwelliaceae</taxon>
        <taxon>Litorilituus</taxon>
    </lineage>
</organism>
<accession>A0A4P6PB91</accession>
<dbReference type="EMBL" id="CP034759">
    <property type="protein sequence ID" value="QBG36897.1"/>
    <property type="molecule type" value="Genomic_DNA"/>
</dbReference>
<dbReference type="KEGG" id="lsd:EMK97_14795"/>